<keyword evidence="3" id="KW-0645">Protease</keyword>
<sequence>MFTKVVTLALAAAVTIPAVAVPAAAAAAPAARCSAATRPSAPTSLPALDAAALCRSISGLPNGQATYSLVRVRGEAGSWTGSSGVRDVRTGGRVPDGARFRIGSVTKVFTATVVLQLVGEGKIDLDGTVQHYLPGLLPASYPSVTVAQLLNHTSGLPSPTLPGDDQWILDHRFDTWTPQRWMDGVAKNAMEFTPGTKQHYLNTNTIVLGMLIEKVTGRPYGDAVRARIIRPLGLRHTTIPGEDVRIPGPHAKGYMAVDGTLVDVTEMSQTMPWAAGEMISTTADLDRFMVALFRGRLLKPALLDNMFTLPKGVPMYDGNDDPSDDQPAAYTMGMSVMTLPGGVTIYGKTGSRYGYSTGMFATRDLKRRVVVSVGSTTKGDSAMLQTVGLAAFAS</sequence>
<dbReference type="Pfam" id="PF00144">
    <property type="entry name" value="Beta-lactamase"/>
    <property type="match status" value="1"/>
</dbReference>
<evidence type="ECO:0000313" key="4">
    <source>
        <dbReference type="Proteomes" id="UP000186096"/>
    </source>
</evidence>
<dbReference type="SUPFAM" id="SSF56601">
    <property type="entry name" value="beta-lactamase/transpeptidase-like"/>
    <property type="match status" value="1"/>
</dbReference>
<dbReference type="InterPro" id="IPR050491">
    <property type="entry name" value="AmpC-like"/>
</dbReference>
<dbReference type="PANTHER" id="PTHR46825:SF7">
    <property type="entry name" value="D-ALANYL-D-ALANINE CARBOXYPEPTIDASE"/>
    <property type="match status" value="1"/>
</dbReference>
<dbReference type="InterPro" id="IPR012338">
    <property type="entry name" value="Beta-lactam/transpept-like"/>
</dbReference>
<name>A0A1N7FL73_9ACTN</name>
<dbReference type="EMBL" id="FTNI01000022">
    <property type="protein sequence ID" value="SIS01017.1"/>
    <property type="molecule type" value="Genomic_DNA"/>
</dbReference>
<dbReference type="Gene3D" id="3.40.710.10">
    <property type="entry name" value="DD-peptidase/beta-lactamase superfamily"/>
    <property type="match status" value="1"/>
</dbReference>
<dbReference type="OrthoDB" id="3499702at2"/>
<protein>
    <submittedName>
        <fullName evidence="3">D-alanyl-D-alanine carboxypeptidase</fullName>
    </submittedName>
</protein>
<keyword evidence="4" id="KW-1185">Reference proteome</keyword>
<keyword evidence="3" id="KW-0378">Hydrolase</keyword>
<feature type="signal peptide" evidence="1">
    <location>
        <begin position="1"/>
        <end position="20"/>
    </location>
</feature>
<evidence type="ECO:0000313" key="3">
    <source>
        <dbReference type="EMBL" id="SIS01017.1"/>
    </source>
</evidence>
<dbReference type="InterPro" id="IPR001466">
    <property type="entry name" value="Beta-lactam-related"/>
</dbReference>
<proteinExistence type="predicted"/>
<keyword evidence="1" id="KW-0732">Signal</keyword>
<feature type="domain" description="Beta-lactamase-related" evidence="2">
    <location>
        <begin position="79"/>
        <end position="374"/>
    </location>
</feature>
<dbReference type="AlphaFoldDB" id="A0A1N7FL73"/>
<evidence type="ECO:0000256" key="1">
    <source>
        <dbReference type="SAM" id="SignalP"/>
    </source>
</evidence>
<feature type="chain" id="PRO_5039605451" evidence="1">
    <location>
        <begin position="21"/>
        <end position="394"/>
    </location>
</feature>
<dbReference type="STRING" id="58117.SAMN05421833_122141"/>
<accession>A0A1N7FL73</accession>
<dbReference type="GO" id="GO:0004180">
    <property type="term" value="F:carboxypeptidase activity"/>
    <property type="evidence" value="ECO:0007669"/>
    <property type="project" value="UniProtKB-KW"/>
</dbReference>
<gene>
    <name evidence="3" type="ORF">SAMN05421833_122141</name>
</gene>
<dbReference type="Proteomes" id="UP000186096">
    <property type="component" value="Unassembled WGS sequence"/>
</dbReference>
<dbReference type="PANTHER" id="PTHR46825">
    <property type="entry name" value="D-ALANYL-D-ALANINE-CARBOXYPEPTIDASE/ENDOPEPTIDASE AMPH"/>
    <property type="match status" value="1"/>
</dbReference>
<keyword evidence="3" id="KW-0121">Carboxypeptidase</keyword>
<reference evidence="4" key="1">
    <citation type="submission" date="2017-01" db="EMBL/GenBank/DDBJ databases">
        <authorList>
            <person name="Varghese N."/>
            <person name="Submissions S."/>
        </authorList>
    </citation>
    <scope>NUCLEOTIDE SEQUENCE [LARGE SCALE GENOMIC DNA]</scope>
    <source>
        <strain evidence="4">ATCC 12950</strain>
    </source>
</reference>
<evidence type="ECO:0000259" key="2">
    <source>
        <dbReference type="Pfam" id="PF00144"/>
    </source>
</evidence>
<dbReference type="RefSeq" id="WP_076439281.1">
    <property type="nucleotide sequence ID" value="NZ_FTNI01000022.1"/>
</dbReference>
<organism evidence="3 4">
    <name type="scientific">Microbispora rosea</name>
    <dbReference type="NCBI Taxonomy" id="58117"/>
    <lineage>
        <taxon>Bacteria</taxon>
        <taxon>Bacillati</taxon>
        <taxon>Actinomycetota</taxon>
        <taxon>Actinomycetes</taxon>
        <taxon>Streptosporangiales</taxon>
        <taxon>Streptosporangiaceae</taxon>
        <taxon>Microbispora</taxon>
    </lineage>
</organism>